<sequence length="176" mass="19814">MFPAVEYRRCEPARRGVSPDIEPVRREYQGDPVKFENVVTITRQPAEVFEYLARFENVPRWNYAISETRKLTRGPVGVGTRYRQTRTVPSPTTEEFEVVEIETDRRLVVVGDLASLHGRVTYELSGGDGMTKLANLMDLTAPPPLGLLAHLATRSIRSSVAANLSVLKDQLERSSR</sequence>
<evidence type="ECO:0008006" key="3">
    <source>
        <dbReference type="Google" id="ProtNLM"/>
    </source>
</evidence>
<dbReference type="InterPro" id="IPR023393">
    <property type="entry name" value="START-like_dom_sf"/>
</dbReference>
<dbReference type="InterPro" id="IPR019587">
    <property type="entry name" value="Polyketide_cyclase/dehydratase"/>
</dbReference>
<proteinExistence type="predicted"/>
<dbReference type="EMBL" id="SPQZ01000001">
    <property type="protein sequence ID" value="TFV99893.1"/>
    <property type="molecule type" value="Genomic_DNA"/>
</dbReference>
<dbReference type="Pfam" id="PF10604">
    <property type="entry name" value="Polyketide_cyc2"/>
    <property type="match status" value="1"/>
</dbReference>
<dbReference type="AlphaFoldDB" id="A0A4Y9R899"/>
<organism evidence="1 2">
    <name type="scientific">Orlajensenia leifsoniae</name>
    <dbReference type="NCBI Taxonomy" id="2561933"/>
    <lineage>
        <taxon>Bacteria</taxon>
        <taxon>Bacillati</taxon>
        <taxon>Actinomycetota</taxon>
        <taxon>Actinomycetes</taxon>
        <taxon>Micrococcales</taxon>
        <taxon>Microbacteriaceae</taxon>
        <taxon>Orlajensenia</taxon>
    </lineage>
</organism>
<name>A0A4Y9R899_9MICO</name>
<protein>
    <recommendedName>
        <fullName evidence="3">SRPBCC family protein</fullName>
    </recommendedName>
</protein>
<reference evidence="1 2" key="1">
    <citation type="journal article" date="2018" name="J. Microbiol.">
        <title>Leifsonia flava sp. nov., a novel actinobacterium isolated from the rhizosphere of Aquilegia viridiflora.</title>
        <authorList>
            <person name="Cai Y."/>
            <person name="Tao W.Z."/>
            <person name="Ma Y.J."/>
            <person name="Cheng J."/>
            <person name="Zhang M.Y."/>
            <person name="Zhang Y.X."/>
        </authorList>
    </citation>
    <scope>NUCLEOTIDE SEQUENCE [LARGE SCALE GENOMIC DNA]</scope>
    <source>
        <strain evidence="1 2">SYP-B2174</strain>
    </source>
</reference>
<keyword evidence="2" id="KW-1185">Reference proteome</keyword>
<dbReference type="SUPFAM" id="SSF55961">
    <property type="entry name" value="Bet v1-like"/>
    <property type="match status" value="1"/>
</dbReference>
<dbReference type="Gene3D" id="3.30.530.20">
    <property type="match status" value="1"/>
</dbReference>
<gene>
    <name evidence="1" type="ORF">E4M00_01430</name>
</gene>
<dbReference type="Proteomes" id="UP000298127">
    <property type="component" value="Unassembled WGS sequence"/>
</dbReference>
<evidence type="ECO:0000313" key="2">
    <source>
        <dbReference type="Proteomes" id="UP000298127"/>
    </source>
</evidence>
<comment type="caution">
    <text evidence="1">The sequence shown here is derived from an EMBL/GenBank/DDBJ whole genome shotgun (WGS) entry which is preliminary data.</text>
</comment>
<evidence type="ECO:0000313" key="1">
    <source>
        <dbReference type="EMBL" id="TFV99893.1"/>
    </source>
</evidence>
<accession>A0A4Y9R899</accession>